<gene>
    <name evidence="1" type="ORF">GCM10010862_45790</name>
</gene>
<name>A0ABQ5WB22_9HYPH</name>
<sequence length="97" mass="10471">MVSAPAGIDVLLALQAVGDATEGRRRAVKRGRTLLDVLEEMRADLLAGRVEPAALDRLVGVLADAREAASPQIDALLDDIELRVRVELAKHGRYPSF</sequence>
<dbReference type="Proteomes" id="UP001156691">
    <property type="component" value="Unassembled WGS sequence"/>
</dbReference>
<dbReference type="Pfam" id="PF10768">
    <property type="entry name" value="FliX"/>
    <property type="match status" value="1"/>
</dbReference>
<proteinExistence type="predicted"/>
<evidence type="ECO:0000313" key="1">
    <source>
        <dbReference type="EMBL" id="GLQ57320.1"/>
    </source>
</evidence>
<keyword evidence="2" id="KW-1185">Reference proteome</keyword>
<evidence type="ECO:0008006" key="3">
    <source>
        <dbReference type="Google" id="ProtNLM"/>
    </source>
</evidence>
<comment type="caution">
    <text evidence="1">The sequence shown here is derived from an EMBL/GenBank/DDBJ whole genome shotgun (WGS) entry which is preliminary data.</text>
</comment>
<evidence type="ECO:0000313" key="2">
    <source>
        <dbReference type="Proteomes" id="UP001156691"/>
    </source>
</evidence>
<protein>
    <recommendedName>
        <fullName evidence="3">Class II flagellar assembly regulator</fullName>
    </recommendedName>
</protein>
<accession>A0ABQ5WB22</accession>
<reference evidence="2" key="1">
    <citation type="journal article" date="2019" name="Int. J. Syst. Evol. Microbiol.">
        <title>The Global Catalogue of Microorganisms (GCM) 10K type strain sequencing project: providing services to taxonomists for standard genome sequencing and annotation.</title>
        <authorList>
            <consortium name="The Broad Institute Genomics Platform"/>
            <consortium name="The Broad Institute Genome Sequencing Center for Infectious Disease"/>
            <person name="Wu L."/>
            <person name="Ma J."/>
        </authorList>
    </citation>
    <scope>NUCLEOTIDE SEQUENCE [LARGE SCALE GENOMIC DNA]</scope>
    <source>
        <strain evidence="2">NBRC 112416</strain>
    </source>
</reference>
<dbReference type="EMBL" id="BSNS01000024">
    <property type="protein sequence ID" value="GLQ57320.1"/>
    <property type="molecule type" value="Genomic_DNA"/>
</dbReference>
<organism evidence="1 2">
    <name type="scientific">Devosia nitrariae</name>
    <dbReference type="NCBI Taxonomy" id="2071872"/>
    <lineage>
        <taxon>Bacteria</taxon>
        <taxon>Pseudomonadati</taxon>
        <taxon>Pseudomonadota</taxon>
        <taxon>Alphaproteobacteria</taxon>
        <taxon>Hyphomicrobiales</taxon>
        <taxon>Devosiaceae</taxon>
        <taxon>Devosia</taxon>
    </lineage>
</organism>
<dbReference type="InterPro" id="IPR019704">
    <property type="entry name" value="Flagellar_assmbl_FliX_class2"/>
</dbReference>